<organism evidence="2 3">
    <name type="scientific">Belliella filtrata</name>
    <dbReference type="NCBI Taxonomy" id="2923435"/>
    <lineage>
        <taxon>Bacteria</taxon>
        <taxon>Pseudomonadati</taxon>
        <taxon>Bacteroidota</taxon>
        <taxon>Cytophagia</taxon>
        <taxon>Cytophagales</taxon>
        <taxon>Cyclobacteriaceae</taxon>
        <taxon>Belliella</taxon>
    </lineage>
</organism>
<gene>
    <name evidence="2" type="ORF">MM239_04855</name>
</gene>
<name>A0ABS9UY91_9BACT</name>
<dbReference type="EMBL" id="JAKZGP010000007">
    <property type="protein sequence ID" value="MCH7408713.1"/>
    <property type="molecule type" value="Genomic_DNA"/>
</dbReference>
<feature type="chain" id="PRO_5046190929" evidence="1">
    <location>
        <begin position="20"/>
        <end position="304"/>
    </location>
</feature>
<sequence length="304" mass="34696">MFRFVFSILCYVFAFNAYCQTNIHGNYKAVTIPLDQNVPYTKTLILLHEIYNGTDLPNNFVVGSILAMRGDINAMHRLNVMQINSGSAYRSFVASLDSHDHDVTGWKLKTCFYNGKKYMALDVPYLPQQHTLGFQFVGWANSSGEELKVVTYEMNGIAQNQDKLSAVIDYVSTAVSRREIDKFFIKGNLGIGTNVLNNKLEVNGTIRAKEVKLEATNWPDYVFGNDHELMPLEEVYAFIEENAHLPGLKSAKEYEDEGVNMLEMNQKLLEKVEELTLYTISQERKLRNVEAEVELLKLLIKEKL</sequence>
<proteinExistence type="predicted"/>
<comment type="caution">
    <text evidence="2">The sequence shown here is derived from an EMBL/GenBank/DDBJ whole genome shotgun (WGS) entry which is preliminary data.</text>
</comment>
<keyword evidence="1" id="KW-0732">Signal</keyword>
<reference evidence="2" key="1">
    <citation type="submission" date="2022-03" db="EMBL/GenBank/DDBJ databases">
        <title>De novo assembled genomes of Belliella spp. (Cyclobacteriaceae) strains.</title>
        <authorList>
            <person name="Szabo A."/>
            <person name="Korponai K."/>
            <person name="Felfoldi T."/>
        </authorList>
    </citation>
    <scope>NUCLEOTIDE SEQUENCE</scope>
    <source>
        <strain evidence="2">DSM 111904</strain>
    </source>
</reference>
<evidence type="ECO:0000256" key="1">
    <source>
        <dbReference type="SAM" id="SignalP"/>
    </source>
</evidence>
<dbReference type="Proteomes" id="UP001165489">
    <property type="component" value="Unassembled WGS sequence"/>
</dbReference>
<evidence type="ECO:0000313" key="3">
    <source>
        <dbReference type="Proteomes" id="UP001165489"/>
    </source>
</evidence>
<evidence type="ECO:0000313" key="2">
    <source>
        <dbReference type="EMBL" id="MCH7408713.1"/>
    </source>
</evidence>
<dbReference type="RefSeq" id="WP_241347077.1">
    <property type="nucleotide sequence ID" value="NZ_JAKZGP010000007.1"/>
</dbReference>
<protein>
    <submittedName>
        <fullName evidence="2">Uncharacterized protein</fullName>
    </submittedName>
</protein>
<accession>A0ABS9UY91</accession>
<keyword evidence="3" id="KW-1185">Reference proteome</keyword>
<feature type="signal peptide" evidence="1">
    <location>
        <begin position="1"/>
        <end position="19"/>
    </location>
</feature>